<keyword evidence="2 4" id="KW-0808">Transferase</keyword>
<dbReference type="PANTHER" id="PTHR13090:SF1">
    <property type="entry name" value="ARGININE-HYDROXYLASE NDUFAF5, MITOCHONDRIAL"/>
    <property type="match status" value="1"/>
</dbReference>
<proteinExistence type="predicted"/>
<accession>A0A086Y3D2</accession>
<dbReference type="GO" id="GO:0032259">
    <property type="term" value="P:methylation"/>
    <property type="evidence" value="ECO:0007669"/>
    <property type="project" value="UniProtKB-KW"/>
</dbReference>
<keyword evidence="5" id="KW-1185">Reference proteome</keyword>
<name>A0A086Y3D2_9RHOB</name>
<comment type="caution">
    <text evidence="4">The sequence shown here is derived from an EMBL/GenBank/DDBJ whole genome shotgun (WGS) entry which is preliminary data.</text>
</comment>
<dbReference type="STRING" id="1105367.CG50_11195"/>
<gene>
    <name evidence="4" type="ORF">CG50_11195</name>
</gene>
<organism evidence="4 5">
    <name type="scientific">Paenirhodobacter enshiensis</name>
    <dbReference type="NCBI Taxonomy" id="1105367"/>
    <lineage>
        <taxon>Bacteria</taxon>
        <taxon>Pseudomonadati</taxon>
        <taxon>Pseudomonadota</taxon>
        <taxon>Alphaproteobacteria</taxon>
        <taxon>Rhodobacterales</taxon>
        <taxon>Rhodobacter group</taxon>
        <taxon>Paenirhodobacter</taxon>
    </lineage>
</organism>
<evidence type="ECO:0000256" key="2">
    <source>
        <dbReference type="ARBA" id="ARBA00022679"/>
    </source>
</evidence>
<dbReference type="GO" id="GO:0008757">
    <property type="term" value="F:S-adenosylmethionine-dependent methyltransferase activity"/>
    <property type="evidence" value="ECO:0007669"/>
    <property type="project" value="InterPro"/>
</dbReference>
<dbReference type="EMBL" id="JFZB01000005">
    <property type="protein sequence ID" value="KFI28782.1"/>
    <property type="molecule type" value="Genomic_DNA"/>
</dbReference>
<keyword evidence="1 4" id="KW-0489">Methyltransferase</keyword>
<dbReference type="OrthoDB" id="9793723at2"/>
<dbReference type="PANTHER" id="PTHR13090">
    <property type="entry name" value="ARGININE-HYDROXYLASE NDUFAF5, MITOCHONDRIAL"/>
    <property type="match status" value="1"/>
</dbReference>
<dbReference type="AlphaFoldDB" id="A0A086Y3D2"/>
<reference evidence="4 5" key="1">
    <citation type="submission" date="2014-03" db="EMBL/GenBank/DDBJ databases">
        <title>Genome of Paenirhodobacter enshiensis DW2-9.</title>
        <authorList>
            <person name="Wang D."/>
            <person name="Wang G."/>
        </authorList>
    </citation>
    <scope>NUCLEOTIDE SEQUENCE [LARGE SCALE GENOMIC DNA]</scope>
    <source>
        <strain evidence="4 5">DW2-9</strain>
    </source>
</reference>
<evidence type="ECO:0000313" key="5">
    <source>
        <dbReference type="Proteomes" id="UP000028824"/>
    </source>
</evidence>
<protein>
    <submittedName>
        <fullName evidence="4">SAM-dependent methyltransferase</fullName>
    </submittedName>
</protein>
<dbReference type="InterPro" id="IPR050602">
    <property type="entry name" value="Malonyl-ACP_OMT"/>
</dbReference>
<dbReference type="eggNOG" id="COG2226">
    <property type="taxonomic scope" value="Bacteria"/>
</dbReference>
<dbReference type="Proteomes" id="UP000028824">
    <property type="component" value="Unassembled WGS sequence"/>
</dbReference>
<dbReference type="InterPro" id="IPR029063">
    <property type="entry name" value="SAM-dependent_MTases_sf"/>
</dbReference>
<dbReference type="RefSeq" id="WP_036635133.1">
    <property type="nucleotide sequence ID" value="NZ_JFZB01000005.1"/>
</dbReference>
<dbReference type="Gene3D" id="3.40.50.150">
    <property type="entry name" value="Vaccinia Virus protein VP39"/>
    <property type="match status" value="1"/>
</dbReference>
<evidence type="ECO:0000256" key="1">
    <source>
        <dbReference type="ARBA" id="ARBA00022603"/>
    </source>
</evidence>
<feature type="domain" description="Methyltransferase type 11" evidence="3">
    <location>
        <begin position="69"/>
        <end position="116"/>
    </location>
</feature>
<dbReference type="Pfam" id="PF08241">
    <property type="entry name" value="Methyltransf_11"/>
    <property type="match status" value="1"/>
</dbReference>
<evidence type="ECO:0000313" key="4">
    <source>
        <dbReference type="EMBL" id="KFI28782.1"/>
    </source>
</evidence>
<dbReference type="InterPro" id="IPR013216">
    <property type="entry name" value="Methyltransf_11"/>
</dbReference>
<evidence type="ECO:0000259" key="3">
    <source>
        <dbReference type="Pfam" id="PF08241"/>
    </source>
</evidence>
<dbReference type="SUPFAM" id="SSF53335">
    <property type="entry name" value="S-adenosyl-L-methionine-dependent methyltransferases"/>
    <property type="match status" value="1"/>
</dbReference>
<sequence length="277" mass="29956">MEKPPVLTDTVALARHRSRARRAPALFLHEDAAAELQERLLEVNRTFTAPAIVTDFPDPWLAVLPGARIVAPEETLDLAEGAQDLVIHAMALHWANDPVGQLVQCARALRPDGLFIAVMFGGETLTELRAALAEAEIAATGGLSPRVLPMGEIRDLGALLQRAGFALPVADGVLRKVTYPDPLALLHDLRAMGETNALDARIRHFTRPSVIAGALARYAEAFAEPDGRVRASFDMVWLTGWKPHPSQQKPLRPGSAAHRLAEALNGADLPACDRPSR</sequence>